<dbReference type="RefSeq" id="WP_132702145.1">
    <property type="nucleotide sequence ID" value="NZ_SLZR01000011.1"/>
</dbReference>
<protein>
    <submittedName>
        <fullName evidence="4">FlgN protein</fullName>
    </submittedName>
</protein>
<dbReference type="Proteomes" id="UP000295793">
    <property type="component" value="Unassembled WGS sequence"/>
</dbReference>
<evidence type="ECO:0000313" key="5">
    <source>
        <dbReference type="Proteomes" id="UP000295793"/>
    </source>
</evidence>
<comment type="similarity">
    <text evidence="2">Belongs to the FlgN family.</text>
</comment>
<sequence>MDAQSANQKSFKHLQESLRETLSIATEFGELLLNEKKQLTSKNRDEINALLPQKELLIDQLAGMQGSILKICESFGIEPSYVALRAYLYRSGISEAENVLKDWTALKNVLIKNQALNKTNEAIVKELLRRNQIKRQIVHNLARETDTYSAQGQQSDYSKQGWVEQV</sequence>
<reference evidence="4 5" key="1">
    <citation type="submission" date="2019-03" db="EMBL/GenBank/DDBJ databases">
        <title>Genomic Encyclopedia of Archaeal and Bacterial Type Strains, Phase II (KMG-II): from individual species to whole genera.</title>
        <authorList>
            <person name="Goeker M."/>
        </authorList>
    </citation>
    <scope>NUCLEOTIDE SEQUENCE [LARGE SCALE GENOMIC DNA]</scope>
    <source>
        <strain evidence="4 5">DSM 15388</strain>
    </source>
</reference>
<dbReference type="SUPFAM" id="SSF140566">
    <property type="entry name" value="FlgN-like"/>
    <property type="match status" value="1"/>
</dbReference>
<evidence type="ECO:0000256" key="3">
    <source>
        <dbReference type="ARBA" id="ARBA00022795"/>
    </source>
</evidence>
<comment type="function">
    <text evidence="1">Required for the efficient initiation of filament assembly.</text>
</comment>
<dbReference type="GO" id="GO:0044780">
    <property type="term" value="P:bacterial-type flagellum assembly"/>
    <property type="evidence" value="ECO:0007669"/>
    <property type="project" value="InterPro"/>
</dbReference>
<keyword evidence="5" id="KW-1185">Reference proteome</keyword>
<evidence type="ECO:0000256" key="2">
    <source>
        <dbReference type="ARBA" id="ARBA00007703"/>
    </source>
</evidence>
<dbReference type="Gene3D" id="1.20.58.300">
    <property type="entry name" value="FlgN-like"/>
    <property type="match status" value="1"/>
</dbReference>
<gene>
    <name evidence="4" type="ORF">BCF53_11116</name>
</gene>
<dbReference type="OrthoDB" id="6196075at2"/>
<comment type="caution">
    <text evidence="4">The sequence shown here is derived from an EMBL/GenBank/DDBJ whole genome shotgun (WGS) entry which is preliminary data.</text>
</comment>
<dbReference type="EMBL" id="SLZR01000011">
    <property type="protein sequence ID" value="TCS39926.1"/>
    <property type="molecule type" value="Genomic_DNA"/>
</dbReference>
<dbReference type="AlphaFoldDB" id="A0A4R3I2B7"/>
<evidence type="ECO:0000313" key="4">
    <source>
        <dbReference type="EMBL" id="TCS39926.1"/>
    </source>
</evidence>
<keyword evidence="3" id="KW-1005">Bacterial flagellum biogenesis</keyword>
<organism evidence="4 5">
    <name type="scientific">Reinekea marinisedimentorum</name>
    <dbReference type="NCBI Taxonomy" id="230495"/>
    <lineage>
        <taxon>Bacteria</taxon>
        <taxon>Pseudomonadati</taxon>
        <taxon>Pseudomonadota</taxon>
        <taxon>Gammaproteobacteria</taxon>
        <taxon>Oceanospirillales</taxon>
        <taxon>Saccharospirillaceae</taxon>
        <taxon>Reinekea</taxon>
    </lineage>
</organism>
<dbReference type="InterPro" id="IPR007809">
    <property type="entry name" value="FlgN-like"/>
</dbReference>
<proteinExistence type="inferred from homology"/>
<name>A0A4R3I2B7_9GAMM</name>
<dbReference type="Pfam" id="PF05130">
    <property type="entry name" value="FlgN"/>
    <property type="match status" value="1"/>
</dbReference>
<evidence type="ECO:0000256" key="1">
    <source>
        <dbReference type="ARBA" id="ARBA00002397"/>
    </source>
</evidence>
<dbReference type="InterPro" id="IPR036679">
    <property type="entry name" value="FlgN-like_sf"/>
</dbReference>
<accession>A0A4R3I2B7</accession>